<dbReference type="InterPro" id="IPR000994">
    <property type="entry name" value="Pept_M24"/>
</dbReference>
<accession>A0A8J5EYK6</accession>
<dbReference type="PANTHER" id="PTHR43330">
    <property type="entry name" value="METHIONINE AMINOPEPTIDASE"/>
    <property type="match status" value="1"/>
</dbReference>
<dbReference type="InterPro" id="IPR002467">
    <property type="entry name" value="Pept_M24A_MAP1"/>
</dbReference>
<dbReference type="InterPro" id="IPR036005">
    <property type="entry name" value="Creatinase/aminopeptidase-like"/>
</dbReference>
<evidence type="ECO:0000313" key="6">
    <source>
        <dbReference type="EMBL" id="KAG6477414.1"/>
    </source>
</evidence>
<keyword evidence="7" id="KW-1185">Reference proteome</keyword>
<gene>
    <name evidence="6" type="ORF">ZIOFF_066669</name>
</gene>
<dbReference type="Gene3D" id="3.90.230.10">
    <property type="entry name" value="Creatinase/methionine aminopeptidase superfamily"/>
    <property type="match status" value="2"/>
</dbReference>
<evidence type="ECO:0000259" key="5">
    <source>
        <dbReference type="Pfam" id="PF00557"/>
    </source>
</evidence>
<dbReference type="AlphaFoldDB" id="A0A8J5EYK6"/>
<feature type="domain" description="Peptidase M24" evidence="5">
    <location>
        <begin position="110"/>
        <end position="180"/>
    </location>
</feature>
<dbReference type="GO" id="GO:0046872">
    <property type="term" value="F:metal ion binding"/>
    <property type="evidence" value="ECO:0007669"/>
    <property type="project" value="UniProtKB-KW"/>
</dbReference>
<evidence type="ECO:0000256" key="3">
    <source>
        <dbReference type="ARBA" id="ARBA00022723"/>
    </source>
</evidence>
<name>A0A8J5EYK6_ZINOF</name>
<dbReference type="PROSITE" id="PS00680">
    <property type="entry name" value="MAP_1"/>
    <property type="match status" value="1"/>
</dbReference>
<dbReference type="GO" id="GO:0070006">
    <property type="term" value="F:metalloaminopeptidase activity"/>
    <property type="evidence" value="ECO:0007669"/>
    <property type="project" value="InterPro"/>
</dbReference>
<dbReference type="GO" id="GO:0009507">
    <property type="term" value="C:chloroplast"/>
    <property type="evidence" value="ECO:0007669"/>
    <property type="project" value="TreeGrafter"/>
</dbReference>
<dbReference type="GO" id="GO:0006508">
    <property type="term" value="P:proteolysis"/>
    <property type="evidence" value="ECO:0007669"/>
    <property type="project" value="UniProtKB-KW"/>
</dbReference>
<reference evidence="6 7" key="1">
    <citation type="submission" date="2020-08" db="EMBL/GenBank/DDBJ databases">
        <title>Plant Genome Project.</title>
        <authorList>
            <person name="Zhang R.-G."/>
        </authorList>
    </citation>
    <scope>NUCLEOTIDE SEQUENCE [LARGE SCALE GENOMIC DNA]</scope>
    <source>
        <tissue evidence="6">Rhizome</tissue>
    </source>
</reference>
<keyword evidence="1" id="KW-0031">Aminopeptidase</keyword>
<keyword evidence="3" id="KW-0479">Metal-binding</keyword>
<feature type="domain" description="Peptidase M24" evidence="5">
    <location>
        <begin position="185"/>
        <end position="233"/>
    </location>
</feature>
<dbReference type="InterPro" id="IPR001714">
    <property type="entry name" value="Pept_M24_MAP"/>
</dbReference>
<protein>
    <recommendedName>
        <fullName evidence="5">Peptidase M24 domain-containing protein</fullName>
    </recommendedName>
</protein>
<proteinExistence type="predicted"/>
<keyword evidence="4" id="KW-0378">Hydrolase</keyword>
<comment type="caution">
    <text evidence="6">The sequence shown here is derived from an EMBL/GenBank/DDBJ whole genome shotgun (WGS) entry which is preliminary data.</text>
</comment>
<dbReference type="PRINTS" id="PR00599">
    <property type="entry name" value="MAPEPTIDASE"/>
</dbReference>
<evidence type="ECO:0000313" key="7">
    <source>
        <dbReference type="Proteomes" id="UP000734854"/>
    </source>
</evidence>
<evidence type="ECO:0000256" key="1">
    <source>
        <dbReference type="ARBA" id="ARBA00022438"/>
    </source>
</evidence>
<dbReference type="Proteomes" id="UP000734854">
    <property type="component" value="Unassembled WGS sequence"/>
</dbReference>
<dbReference type="SUPFAM" id="SSF55920">
    <property type="entry name" value="Creatinase/aminopeptidase"/>
    <property type="match status" value="1"/>
</dbReference>
<dbReference type="PANTHER" id="PTHR43330:SF8">
    <property type="entry name" value="METHIONINE AMINOPEPTIDASE 1D, MITOCHONDRIAL"/>
    <property type="match status" value="1"/>
</dbReference>
<sequence length="245" mass="27964">MPARTSPIQLCRLSSFFVDRFACSSTPLLRRNGGIRTPIQNSLRLCTTQLIFYSIKDSLLLASLSFLQRSEDDMVNNKHKRLQPGKVSPRFDVPDHIMKPPYKTEMHFYYQPGTTSDDIDKEVHQMIIENGAYPSPLGYSGFPKSVCTSVNECICHGIPDSRPLEDGDIINIDVTVFLNSDHANKFRYGVVQHFFGHGIGRVFHANPAILHYRNREWGRMQLGQTFTREPMLTIGSTKPMIWDDK</sequence>
<evidence type="ECO:0000256" key="4">
    <source>
        <dbReference type="ARBA" id="ARBA00022801"/>
    </source>
</evidence>
<evidence type="ECO:0000256" key="2">
    <source>
        <dbReference type="ARBA" id="ARBA00022670"/>
    </source>
</evidence>
<organism evidence="6 7">
    <name type="scientific">Zingiber officinale</name>
    <name type="common">Ginger</name>
    <name type="synonym">Amomum zingiber</name>
    <dbReference type="NCBI Taxonomy" id="94328"/>
    <lineage>
        <taxon>Eukaryota</taxon>
        <taxon>Viridiplantae</taxon>
        <taxon>Streptophyta</taxon>
        <taxon>Embryophyta</taxon>
        <taxon>Tracheophyta</taxon>
        <taxon>Spermatophyta</taxon>
        <taxon>Magnoliopsida</taxon>
        <taxon>Liliopsida</taxon>
        <taxon>Zingiberales</taxon>
        <taxon>Zingiberaceae</taxon>
        <taxon>Zingiber</taxon>
    </lineage>
</organism>
<dbReference type="Pfam" id="PF00557">
    <property type="entry name" value="Peptidase_M24"/>
    <property type="match status" value="2"/>
</dbReference>
<dbReference type="EMBL" id="JACMSC010000018">
    <property type="protein sequence ID" value="KAG6477414.1"/>
    <property type="molecule type" value="Genomic_DNA"/>
</dbReference>
<keyword evidence="2" id="KW-0645">Protease</keyword>